<feature type="compositionally biased region" description="Basic and acidic residues" evidence="1">
    <location>
        <begin position="191"/>
        <end position="201"/>
    </location>
</feature>
<feature type="compositionally biased region" description="Acidic residues" evidence="1">
    <location>
        <begin position="53"/>
        <end position="62"/>
    </location>
</feature>
<evidence type="ECO:0000256" key="1">
    <source>
        <dbReference type="SAM" id="MobiDB-lite"/>
    </source>
</evidence>
<feature type="compositionally biased region" description="Polar residues" evidence="1">
    <location>
        <begin position="435"/>
        <end position="445"/>
    </location>
</feature>
<feature type="compositionally biased region" description="Acidic residues" evidence="1">
    <location>
        <begin position="70"/>
        <end position="99"/>
    </location>
</feature>
<name>A0A1B7P1Q3_9EURO</name>
<protein>
    <recommendedName>
        <fullName evidence="2">Vps72/YL1 N-terminal domain-containing protein</fullName>
    </recommendedName>
</protein>
<feature type="compositionally biased region" description="Basic and acidic residues" evidence="1">
    <location>
        <begin position="356"/>
        <end position="365"/>
    </location>
</feature>
<feature type="compositionally biased region" description="Polar residues" evidence="1">
    <location>
        <begin position="558"/>
        <end position="567"/>
    </location>
</feature>
<feature type="compositionally biased region" description="Polar residues" evidence="1">
    <location>
        <begin position="498"/>
        <end position="514"/>
    </location>
</feature>
<dbReference type="STRING" id="1658172.A0A1B7P1Q3"/>
<proteinExistence type="predicted"/>
<feature type="region of interest" description="Disordered" evidence="1">
    <location>
        <begin position="235"/>
        <end position="254"/>
    </location>
</feature>
<feature type="region of interest" description="Disordered" evidence="1">
    <location>
        <begin position="1"/>
        <end position="35"/>
    </location>
</feature>
<reference evidence="3 4" key="1">
    <citation type="submission" date="2015-07" db="EMBL/GenBank/DDBJ databases">
        <title>Emmonsia species relationships and genome sequence.</title>
        <authorList>
            <person name="Cuomo C.A."/>
            <person name="Schwartz I.S."/>
            <person name="Kenyon C."/>
            <person name="de Hoog G.S."/>
            <person name="Govender N.P."/>
            <person name="Botha A."/>
            <person name="Moreno L."/>
            <person name="de Vries M."/>
            <person name="Munoz J.F."/>
            <person name="Stielow J.B."/>
        </authorList>
    </citation>
    <scope>NUCLEOTIDE SEQUENCE [LARGE SCALE GENOMIC DNA]</scope>
    <source>
        <strain evidence="3 4">CBS 136260</strain>
    </source>
</reference>
<dbReference type="InterPro" id="IPR046757">
    <property type="entry name" value="YL1_N"/>
</dbReference>
<dbReference type="PANTHER" id="PTHR13275">
    <property type="entry name" value="YL-1 PROTEIN TRANSCRIPTION FACTOR-LIKE 1"/>
    <property type="match status" value="1"/>
</dbReference>
<accession>A0A1B7P1Q3</accession>
<dbReference type="OrthoDB" id="3942062at2759"/>
<feature type="compositionally biased region" description="Low complexity" evidence="1">
    <location>
        <begin position="147"/>
        <end position="156"/>
    </location>
</feature>
<keyword evidence="4" id="KW-1185">Reference proteome</keyword>
<feature type="compositionally biased region" description="Basic and acidic residues" evidence="1">
    <location>
        <begin position="297"/>
        <end position="336"/>
    </location>
</feature>
<dbReference type="Pfam" id="PF05764">
    <property type="entry name" value="YL1"/>
    <property type="match status" value="1"/>
</dbReference>
<dbReference type="GO" id="GO:0005634">
    <property type="term" value="C:nucleus"/>
    <property type="evidence" value="ECO:0007669"/>
    <property type="project" value="TreeGrafter"/>
</dbReference>
<evidence type="ECO:0000313" key="3">
    <source>
        <dbReference type="EMBL" id="OAX82955.1"/>
    </source>
</evidence>
<feature type="compositionally biased region" description="Basic and acidic residues" evidence="1">
    <location>
        <begin position="111"/>
        <end position="132"/>
    </location>
</feature>
<feature type="domain" description="Vps72/YL1 N-terminal" evidence="2">
    <location>
        <begin position="27"/>
        <end position="281"/>
    </location>
</feature>
<dbReference type="PANTHER" id="PTHR13275:SF4">
    <property type="entry name" value="VACUOLAR PROTEIN SORTING-ASSOCIATED PROTEIN 72 HOMOLOG"/>
    <property type="match status" value="1"/>
</dbReference>
<dbReference type="Proteomes" id="UP000091918">
    <property type="component" value="Unassembled WGS sequence"/>
</dbReference>
<comment type="caution">
    <text evidence="3">The sequence shown here is derived from an EMBL/GenBank/DDBJ whole genome shotgun (WGS) entry which is preliminary data.</text>
</comment>
<feature type="compositionally biased region" description="Basic and acidic residues" evidence="1">
    <location>
        <begin position="525"/>
        <end position="534"/>
    </location>
</feature>
<dbReference type="AlphaFoldDB" id="A0A1B7P1Q3"/>
<feature type="compositionally biased region" description="Polar residues" evidence="1">
    <location>
        <begin position="178"/>
        <end position="190"/>
    </location>
</feature>
<dbReference type="EMBL" id="LGUA01000234">
    <property type="protein sequence ID" value="OAX82955.1"/>
    <property type="molecule type" value="Genomic_DNA"/>
</dbReference>
<organism evidence="3 4">
    <name type="scientific">Emergomyces africanus</name>
    <dbReference type="NCBI Taxonomy" id="1955775"/>
    <lineage>
        <taxon>Eukaryota</taxon>
        <taxon>Fungi</taxon>
        <taxon>Dikarya</taxon>
        <taxon>Ascomycota</taxon>
        <taxon>Pezizomycotina</taxon>
        <taxon>Eurotiomycetes</taxon>
        <taxon>Eurotiomycetidae</taxon>
        <taxon>Onygenales</taxon>
        <taxon>Ajellomycetaceae</taxon>
        <taxon>Emergomyces</taxon>
    </lineage>
</organism>
<feature type="compositionally biased region" description="Low complexity" evidence="1">
    <location>
        <begin position="408"/>
        <end position="428"/>
    </location>
</feature>
<gene>
    <name evidence="3" type="ORF">ACJ72_02688</name>
</gene>
<feature type="region of interest" description="Disordered" evidence="1">
    <location>
        <begin position="293"/>
        <end position="382"/>
    </location>
</feature>
<sequence>MTAEDLAMTGTSSSSDDEPVETLVKGRARRSTAGKHMSALLDVEADDELALLFAEAEDDEEFTSGQEESAAGDEEGDGGDDEADDMQLDSSSDDDEDDQGPNAPVDELEGERELERQAKAERLARKRKEQEGIMKFPALRKRVKIDPTATESATTPAPRPKKKSERISWLPTPEDGPTRSSSRRQTMQNKELTHARLKDSEEKRVRLIATMEEAARRKQKLKPKVMTQEERLAEAAKTERLNSKSLNRWEEMERKRSEAQQAKLAALQNRRLEGAVTTWWSGFAKWINGKLAQVGAKEVRQVPEAEKKRKGGKNGDDPPRLGKAAKKTEKAGEGVGDKTTTAGQDKSPEMQVGKTTADEGQRQETENDGQPQQITPAPPRLNANFLDGIHIYASMKDDIAQASASSTPGQPAEAPASQPSAPQESGASNLKAPDQSEQTLQSQEAPTKDPSVREPTPGPSDLTSKGAESNSLPPRVEQQEPQKPLPQTEAQAVASEVNPASTEESPSLSQQPQDKQPEPSAPLVHVDENAKDAQDQSTQTQTQTQTQSQSQSISATQPPLSEQQDQLPQPPSIHTLPSPPPPPQTIEYSSRNLLILQNFETKTPQEREEYNIFFNSRKPQKLQSKPFLTRPL</sequence>
<feature type="compositionally biased region" description="Polar residues" evidence="1">
    <location>
        <begin position="461"/>
        <end position="472"/>
    </location>
</feature>
<feature type="compositionally biased region" description="Low complexity" evidence="1">
    <location>
        <begin position="535"/>
        <end position="557"/>
    </location>
</feature>
<evidence type="ECO:0000259" key="2">
    <source>
        <dbReference type="Pfam" id="PF05764"/>
    </source>
</evidence>
<feature type="region of interest" description="Disordered" evidence="1">
    <location>
        <begin position="53"/>
        <end position="201"/>
    </location>
</feature>
<feature type="region of interest" description="Disordered" evidence="1">
    <location>
        <begin position="400"/>
        <end position="587"/>
    </location>
</feature>
<evidence type="ECO:0000313" key="4">
    <source>
        <dbReference type="Proteomes" id="UP000091918"/>
    </source>
</evidence>